<evidence type="ECO:0000259" key="9">
    <source>
        <dbReference type="Pfam" id="PF12704"/>
    </source>
</evidence>
<feature type="transmembrane region" description="Helical" evidence="7">
    <location>
        <begin position="799"/>
        <end position="821"/>
    </location>
</feature>
<dbReference type="PANTHER" id="PTHR30572:SF18">
    <property type="entry name" value="ABC-TYPE MACROLIDE FAMILY EXPORT SYSTEM PERMEASE COMPONENT 2"/>
    <property type="match status" value="1"/>
</dbReference>
<dbReference type="Pfam" id="PF02687">
    <property type="entry name" value="FtsX"/>
    <property type="match status" value="2"/>
</dbReference>
<evidence type="ECO:0000256" key="5">
    <source>
        <dbReference type="ARBA" id="ARBA00023136"/>
    </source>
</evidence>
<keyword evidence="3 7" id="KW-0812">Transmembrane</keyword>
<feature type="domain" description="MacB-like periplasmic core" evidence="9">
    <location>
        <begin position="449"/>
        <end position="664"/>
    </location>
</feature>
<dbReference type="InterPro" id="IPR025857">
    <property type="entry name" value="MacB_PCD"/>
</dbReference>
<evidence type="ECO:0000313" key="10">
    <source>
        <dbReference type="EMBL" id="CUS45839.1"/>
    </source>
</evidence>
<keyword evidence="4 7" id="KW-1133">Transmembrane helix</keyword>
<evidence type="ECO:0000256" key="7">
    <source>
        <dbReference type="SAM" id="Phobius"/>
    </source>
</evidence>
<dbReference type="Pfam" id="PF12704">
    <property type="entry name" value="MacB_PCD"/>
    <property type="match status" value="2"/>
</dbReference>
<feature type="transmembrane region" description="Helical" evidence="7">
    <location>
        <begin position="297"/>
        <end position="319"/>
    </location>
</feature>
<dbReference type="PROSITE" id="PS51257">
    <property type="entry name" value="PROKAR_LIPOPROTEIN"/>
    <property type="match status" value="1"/>
</dbReference>
<feature type="transmembrane region" description="Helical" evidence="7">
    <location>
        <begin position="20"/>
        <end position="41"/>
    </location>
</feature>
<evidence type="ECO:0000256" key="6">
    <source>
        <dbReference type="SAM" id="MobiDB-lite"/>
    </source>
</evidence>
<dbReference type="EMBL" id="CZQE01000307">
    <property type="protein sequence ID" value="CUS45839.1"/>
    <property type="molecule type" value="Genomic_DNA"/>
</dbReference>
<sequence length="835" mass="90835">MWRNYLTVGIRALAKNRAYAFINIAGLALGIAACLLILGFVRYEFSYDSWLPNVDRTFELQDFYQPTESGGQEMKLQVTSYAAGVALKKDFPQIERAIYVKGTGAVVLKDGQPSTVQDTLLADGPLFSVVEVPFIHGDPAHALDDPHSMALSETQARILFGNGNPVGRTATLMFGDVTADYRVTGVYKDMPRNTSLAMNMVVRFDPQAFFAKSPFVLTSWNSQAGNYLVRLKPGVDVNTINAALPAWEKRNIPDEDNGTRKQNAGDNQDWKLVNLRDIHLGEAQMATMRPGNDKTTIITFAIVALLIMAMACVNFTNLATARATQRAREVALRKVLGATRQQLITQFIGESILLAAIAMLVALAVVEITLPGLNAFLKADISLRYFALDGLIFPVIGLTLLVGLAGGVYPALVLSRFEPARVLKANKSAADAEGSGRLRNVLVIGQFAVSIGLIICTSIVYAQTVYARTSDAGYKRDGLIQIGGVGRPQAEAVARPLMEEMRRIPGVTAVARSTISVNGGNNAVTSVSLPGSPNPVALGVYGADPDFFKAMGIRLIAGRTFSETQPRDDATTPQPAQPEAERALVQRGLNVILSEEAAHRLGFAQAETALGKTVMTSIVDAEYGLVPSTVIGIVADARYRSARDPLQPMFYFYQTNGYNSMAVRFQGVEPKLAYDQVAAAWKRQVPDVPFDAKFVDDIVRDLYNADEARAKLFGAFAILAVVIGCLGLFGLASFTAERRTKEIGIRKVLGARTGDILRLLVWQFSQPVLIANLIAWPIAWWVMRGWLNGFESRISLTPVPFLVAGLLAVMIAIGTISAHAWRVARTSPIRALRYE</sequence>
<dbReference type="InterPro" id="IPR050250">
    <property type="entry name" value="Macrolide_Exporter_MacB"/>
</dbReference>
<name>A0A160TQ60_9ZZZZ</name>
<protein>
    <submittedName>
        <fullName evidence="10">ABC transporter, permease protein</fullName>
    </submittedName>
</protein>
<feature type="transmembrane region" description="Helical" evidence="7">
    <location>
        <begin position="756"/>
        <end position="779"/>
    </location>
</feature>
<feature type="region of interest" description="Disordered" evidence="6">
    <location>
        <begin position="561"/>
        <end position="580"/>
    </location>
</feature>
<feature type="transmembrane region" description="Helical" evidence="7">
    <location>
        <begin position="441"/>
        <end position="462"/>
    </location>
</feature>
<dbReference type="AlphaFoldDB" id="A0A160TQ60"/>
<feature type="domain" description="ABC3 transporter permease C-terminal" evidence="8">
    <location>
        <begin position="715"/>
        <end position="828"/>
    </location>
</feature>
<dbReference type="GO" id="GO:0005886">
    <property type="term" value="C:plasma membrane"/>
    <property type="evidence" value="ECO:0007669"/>
    <property type="project" value="UniProtKB-SubCell"/>
</dbReference>
<feature type="domain" description="MacB-like periplasmic core" evidence="9">
    <location>
        <begin position="21"/>
        <end position="245"/>
    </location>
</feature>
<reference evidence="10" key="1">
    <citation type="submission" date="2015-10" db="EMBL/GenBank/DDBJ databases">
        <authorList>
            <person name="Gilbert D.G."/>
        </authorList>
    </citation>
    <scope>NUCLEOTIDE SEQUENCE</scope>
</reference>
<evidence type="ECO:0000256" key="3">
    <source>
        <dbReference type="ARBA" id="ARBA00022692"/>
    </source>
</evidence>
<keyword evidence="2" id="KW-1003">Cell membrane</keyword>
<keyword evidence="5 7" id="KW-0472">Membrane</keyword>
<feature type="transmembrane region" description="Helical" evidence="7">
    <location>
        <begin position="712"/>
        <end position="735"/>
    </location>
</feature>
<feature type="transmembrane region" description="Helical" evidence="7">
    <location>
        <begin position="391"/>
        <end position="414"/>
    </location>
</feature>
<dbReference type="PANTHER" id="PTHR30572">
    <property type="entry name" value="MEMBRANE COMPONENT OF TRANSPORTER-RELATED"/>
    <property type="match status" value="1"/>
</dbReference>
<dbReference type="GO" id="GO:0022857">
    <property type="term" value="F:transmembrane transporter activity"/>
    <property type="evidence" value="ECO:0007669"/>
    <property type="project" value="TreeGrafter"/>
</dbReference>
<proteinExistence type="predicted"/>
<organism evidence="10">
    <name type="scientific">hydrothermal vent metagenome</name>
    <dbReference type="NCBI Taxonomy" id="652676"/>
    <lineage>
        <taxon>unclassified sequences</taxon>
        <taxon>metagenomes</taxon>
        <taxon>ecological metagenomes</taxon>
    </lineage>
</organism>
<feature type="transmembrane region" description="Helical" evidence="7">
    <location>
        <begin position="352"/>
        <end position="371"/>
    </location>
</feature>
<feature type="domain" description="ABC3 transporter permease C-terminal" evidence="8">
    <location>
        <begin position="302"/>
        <end position="419"/>
    </location>
</feature>
<evidence type="ECO:0000256" key="1">
    <source>
        <dbReference type="ARBA" id="ARBA00004651"/>
    </source>
</evidence>
<dbReference type="InterPro" id="IPR003838">
    <property type="entry name" value="ABC3_permease_C"/>
</dbReference>
<evidence type="ECO:0000256" key="2">
    <source>
        <dbReference type="ARBA" id="ARBA00022475"/>
    </source>
</evidence>
<gene>
    <name evidence="10" type="ORF">MGWOODY_Smn3464</name>
</gene>
<comment type="subcellular location">
    <subcellularLocation>
        <location evidence="1">Cell membrane</location>
        <topology evidence="1">Multi-pass membrane protein</topology>
    </subcellularLocation>
</comment>
<accession>A0A160TQ60</accession>
<evidence type="ECO:0000259" key="8">
    <source>
        <dbReference type="Pfam" id="PF02687"/>
    </source>
</evidence>
<evidence type="ECO:0000256" key="4">
    <source>
        <dbReference type="ARBA" id="ARBA00022989"/>
    </source>
</evidence>